<evidence type="ECO:0000259" key="2">
    <source>
        <dbReference type="Pfam" id="PF00078"/>
    </source>
</evidence>
<dbReference type="InterPro" id="IPR025558">
    <property type="entry name" value="DUF4283"/>
</dbReference>
<feature type="region of interest" description="Disordered" evidence="1">
    <location>
        <begin position="279"/>
        <end position="298"/>
    </location>
</feature>
<evidence type="ECO:0000313" key="7">
    <source>
        <dbReference type="EMBL" id="KAG7648523.1"/>
    </source>
</evidence>
<evidence type="ECO:0000259" key="5">
    <source>
        <dbReference type="Pfam" id="PF13966"/>
    </source>
</evidence>
<dbReference type="CDD" id="cd06222">
    <property type="entry name" value="RNase_H_like"/>
    <property type="match status" value="1"/>
</dbReference>
<protein>
    <recommendedName>
        <fullName evidence="9">Reverse transcriptase domain-containing protein</fullName>
    </recommendedName>
</protein>
<dbReference type="Pfam" id="PF00078">
    <property type="entry name" value="RVT_1"/>
    <property type="match status" value="1"/>
</dbReference>
<dbReference type="InterPro" id="IPR000477">
    <property type="entry name" value="RT_dom"/>
</dbReference>
<evidence type="ECO:0008006" key="9">
    <source>
        <dbReference type="Google" id="ProtNLM"/>
    </source>
</evidence>
<feature type="domain" description="Endonuclease/exonuclease/phosphatase" evidence="3">
    <location>
        <begin position="404"/>
        <end position="553"/>
    </location>
</feature>
<feature type="domain" description="Reverse transcriptase zinc-binding" evidence="5">
    <location>
        <begin position="1116"/>
        <end position="1210"/>
    </location>
</feature>
<dbReference type="PANTHER" id="PTHR31635">
    <property type="entry name" value="REVERSE TRANSCRIPTASE DOMAIN-CONTAINING PROTEIN-RELATED"/>
    <property type="match status" value="1"/>
</dbReference>
<dbReference type="Pfam" id="PF03372">
    <property type="entry name" value="Exo_endo_phos"/>
    <property type="match status" value="1"/>
</dbReference>
<evidence type="ECO:0000313" key="8">
    <source>
        <dbReference type="Proteomes" id="UP000694240"/>
    </source>
</evidence>
<accession>A0A8T2GMP1</accession>
<dbReference type="Proteomes" id="UP000694240">
    <property type="component" value="Chromosome 1"/>
</dbReference>
<evidence type="ECO:0000259" key="6">
    <source>
        <dbReference type="Pfam" id="PF14111"/>
    </source>
</evidence>
<dbReference type="PANTHER" id="PTHR31635:SF196">
    <property type="entry name" value="REVERSE TRANSCRIPTASE DOMAIN-CONTAINING PROTEIN-RELATED"/>
    <property type="match status" value="1"/>
</dbReference>
<proteinExistence type="predicted"/>
<organism evidence="7 8">
    <name type="scientific">Arabidopsis thaliana x Arabidopsis arenosa</name>
    <dbReference type="NCBI Taxonomy" id="1240361"/>
    <lineage>
        <taxon>Eukaryota</taxon>
        <taxon>Viridiplantae</taxon>
        <taxon>Streptophyta</taxon>
        <taxon>Embryophyta</taxon>
        <taxon>Tracheophyta</taxon>
        <taxon>Spermatophyta</taxon>
        <taxon>Magnoliopsida</taxon>
        <taxon>eudicotyledons</taxon>
        <taxon>Gunneridae</taxon>
        <taxon>Pentapetalae</taxon>
        <taxon>rosids</taxon>
        <taxon>malvids</taxon>
        <taxon>Brassicales</taxon>
        <taxon>Brassicaceae</taxon>
        <taxon>Camelineae</taxon>
        <taxon>Arabidopsis</taxon>
    </lineage>
</organism>
<gene>
    <name evidence="7" type="ORF">ISN45_At01g034890</name>
</gene>
<feature type="compositionally biased region" description="Polar residues" evidence="1">
    <location>
        <begin position="388"/>
        <end position="401"/>
    </location>
</feature>
<feature type="domain" description="DUF4283" evidence="6">
    <location>
        <begin position="99"/>
        <end position="175"/>
    </location>
</feature>
<reference evidence="7 8" key="1">
    <citation type="submission" date="2020-12" db="EMBL/GenBank/DDBJ databases">
        <title>Concerted genomic and epigenomic changes stabilize Arabidopsis allopolyploids.</title>
        <authorList>
            <person name="Chen Z."/>
        </authorList>
    </citation>
    <scope>NUCLEOTIDE SEQUENCE [LARGE SCALE GENOMIC DNA]</scope>
    <source>
        <strain evidence="7">Allo738</strain>
        <tissue evidence="7">Leaf</tissue>
    </source>
</reference>
<feature type="region of interest" description="Disordered" evidence="1">
    <location>
        <begin position="329"/>
        <end position="354"/>
    </location>
</feature>
<comment type="caution">
    <text evidence="7">The sequence shown here is derived from an EMBL/GenBank/DDBJ whole genome shotgun (WGS) entry which is preliminary data.</text>
</comment>
<dbReference type="InterPro" id="IPR002156">
    <property type="entry name" value="RNaseH_domain"/>
</dbReference>
<dbReference type="EMBL" id="JAEFBK010000001">
    <property type="protein sequence ID" value="KAG7648523.1"/>
    <property type="molecule type" value="Genomic_DNA"/>
</dbReference>
<dbReference type="Pfam" id="PF13966">
    <property type="entry name" value="zf-RVT"/>
    <property type="match status" value="1"/>
</dbReference>
<name>A0A8T2GMP1_9BRAS</name>
<feature type="region of interest" description="Disordered" evidence="1">
    <location>
        <begin position="377"/>
        <end position="401"/>
    </location>
</feature>
<dbReference type="InterPro" id="IPR026960">
    <property type="entry name" value="RVT-Znf"/>
</dbReference>
<dbReference type="InterPro" id="IPR005135">
    <property type="entry name" value="Endo/exonuclease/phosphatase"/>
</dbReference>
<keyword evidence="8" id="KW-1185">Reference proteome</keyword>
<dbReference type="CDD" id="cd01650">
    <property type="entry name" value="RT_nLTR_like"/>
    <property type="match status" value="1"/>
</dbReference>
<dbReference type="Pfam" id="PF13456">
    <property type="entry name" value="RVT_3"/>
    <property type="match status" value="1"/>
</dbReference>
<dbReference type="InterPro" id="IPR044730">
    <property type="entry name" value="RNase_H-like_dom_plant"/>
</dbReference>
<evidence type="ECO:0000259" key="4">
    <source>
        <dbReference type="Pfam" id="PF13456"/>
    </source>
</evidence>
<feature type="domain" description="RNase H type-1" evidence="4">
    <location>
        <begin position="1328"/>
        <end position="1456"/>
    </location>
</feature>
<evidence type="ECO:0000259" key="3">
    <source>
        <dbReference type="Pfam" id="PF03372"/>
    </source>
</evidence>
<dbReference type="GO" id="GO:0004523">
    <property type="term" value="F:RNA-DNA hybrid ribonuclease activity"/>
    <property type="evidence" value="ECO:0007669"/>
    <property type="project" value="InterPro"/>
</dbReference>
<sequence length="1471" mass="167823">MKEKTAENLFSLFLLGDSTVILHRLPPPQFSGDLFVVLVRILLSGVSAGPFVLFSLTVVVFSESMDKELWQALQNLDLGSERAPLKMSAEARRSRDIDNRLSLIVKGLNPQHQKPAGLKGALPKAWRLDGRVTSRINDDGTVQFFFKAEHHLMSVLENGPWHHNFWMVAVDRWTNRTLSNFLSQISFWVKILHIPEDFRTDPVIRETAGVLGHIDETKIIEATADAEVPVMVRFVFAKLKKFCFRCGSLLHDELACNHQSIVLQLNVEATRQAIEPMQGINQGDDEPMQEGSSSSTHVAGPIPIVVRETGEASETLTIRTRAANLLTAGNDESMQEGEENPIQTQPTLHSEEMGPTQLQPQEELDALRNTADSIRKRKGDNLFDEDQAATSCQRTQDPILTQGESSKPDVVFLIETKNGQEYVQSLCNDLGYAHHFVVNPEGLSGGMAVFWNDEVKLDFLSSPTLHYTDMYISESGSPAFRLTYIYGNPEYKERNALWKKMIFWAEAGLYQSKPRLVLGDFNDIKTNEEKSGGPSRSEASFKTFRQMLNSSGNRKWRGYKLFLYDNRWRFDPAVKQEIHKVWTTQCQDIQNTNFHLALKKCRVSLSRWKSKHITNSQKKIQELKSKLHKAYETLPINYAHINDLKNQLVKEYRLEEEYWRTKSRVQWLQAGDKNTWYFHAKTKQRRNFNRLTSLVDEQGNVCTKEDEIYNLVETYFSTLFTSHGSNNMEEVLTSIQPRVTEEMNNHLTKPVTEEELSHALCSMNRDKSPGPDGLGAGFYKDHWAVLSKGVFQYVQNFFNTGTLDPKLNHTHICLIPKVENPLEVKDYRPISLCNVAYKLISKILADRLQPWLQFIISENQTAFIPGRMIIDNVLIAHELIHSLQTRNLKQPYMAFKLDISKAFDKVEWSFLEAIMKKLGFAERWCAWIMECITTVTYSVLVNGSPIGNILPQRGKLHGFKASRNGPPISHLLFADDSLLFCKATVEEWKEVLIKAVATALPSYSWSKINDTKKMGGLGIRDLEHVQCWRLLQQPHSLLARLYKAKYYPHSSLLEAGVKWQSSHAWRSIMQGTTRWNEELIDKVIALEDRNLIKAIRPSLVGVSDSITWIYSKDGSYSVKSGYYAVRRRGIEQDATVNSQHTHFLFKYIWNVDVPPKLKHFWWRSLHNGLPVADNLKKRGLRVDAICQLCGEEDETVNHLLFQCKLTKEIWDLTPISTPSGEFLNAHNLADNLQDLIMINRNHANELKLLFLLGWRIWKMRNALIFENKRMVVPDVISQALVDLSVWNEACKLNQNKPCSQSNNVKLPTKEICTMEEAIHSSDAYCCFADGSWLSPTQQAGIGWALYNKDAALLLQGSAAISLMVSSLETEAEALRMAVLQVRNLGYSRVTFAGDNMDLYKALEMNEAAHPLQRWEHTTVSSYIRDILQINNARHAFSFIKISRNANHVADSLAKSARTNQSGYVISWNNVP</sequence>
<evidence type="ECO:0000256" key="1">
    <source>
        <dbReference type="SAM" id="MobiDB-lite"/>
    </source>
</evidence>
<feature type="domain" description="Reverse transcriptase" evidence="2">
    <location>
        <begin position="816"/>
        <end position="1000"/>
    </location>
</feature>
<dbReference type="GO" id="GO:0003676">
    <property type="term" value="F:nucleic acid binding"/>
    <property type="evidence" value="ECO:0007669"/>
    <property type="project" value="InterPro"/>
</dbReference>
<dbReference type="Pfam" id="PF14111">
    <property type="entry name" value="DUF4283"/>
    <property type="match status" value="1"/>
</dbReference>